<dbReference type="EMBL" id="CAWUPB010001184">
    <property type="protein sequence ID" value="CAK7350260.1"/>
    <property type="molecule type" value="Genomic_DNA"/>
</dbReference>
<accession>A0AAV1SGA4</accession>
<reference evidence="2 3" key="1">
    <citation type="submission" date="2024-01" db="EMBL/GenBank/DDBJ databases">
        <authorList>
            <person name="Waweru B."/>
        </authorList>
    </citation>
    <scope>NUCLEOTIDE SEQUENCE [LARGE SCALE GENOMIC DNA]</scope>
</reference>
<protein>
    <submittedName>
        <fullName evidence="2">Uncharacterized protein</fullName>
    </submittedName>
</protein>
<organism evidence="2 3">
    <name type="scientific">Dovyalis caffra</name>
    <dbReference type="NCBI Taxonomy" id="77055"/>
    <lineage>
        <taxon>Eukaryota</taxon>
        <taxon>Viridiplantae</taxon>
        <taxon>Streptophyta</taxon>
        <taxon>Embryophyta</taxon>
        <taxon>Tracheophyta</taxon>
        <taxon>Spermatophyta</taxon>
        <taxon>Magnoliopsida</taxon>
        <taxon>eudicotyledons</taxon>
        <taxon>Gunneridae</taxon>
        <taxon>Pentapetalae</taxon>
        <taxon>rosids</taxon>
        <taxon>fabids</taxon>
        <taxon>Malpighiales</taxon>
        <taxon>Salicaceae</taxon>
        <taxon>Flacourtieae</taxon>
        <taxon>Dovyalis</taxon>
    </lineage>
</organism>
<feature type="region of interest" description="Disordered" evidence="1">
    <location>
        <begin position="81"/>
        <end position="106"/>
    </location>
</feature>
<sequence>MYRANGLNAISLYVDYNLETPSLEPIRDGFIGENNDVAPSNLVEQAIVGVGDGNVDASNGALVVENVPRFVKKVEIGNNNMDGLRGNKDDGNNEADDGDHEEDDNEFDEKILKGLLMSPLMMKTCLAYLLMMLKGHM</sequence>
<evidence type="ECO:0000256" key="1">
    <source>
        <dbReference type="SAM" id="MobiDB-lite"/>
    </source>
</evidence>
<proteinExistence type="predicted"/>
<gene>
    <name evidence="2" type="ORF">DCAF_LOCUS22988</name>
</gene>
<keyword evidence="3" id="KW-1185">Reference proteome</keyword>
<feature type="compositionally biased region" description="Acidic residues" evidence="1">
    <location>
        <begin position="92"/>
        <end position="106"/>
    </location>
</feature>
<evidence type="ECO:0000313" key="2">
    <source>
        <dbReference type="EMBL" id="CAK7350260.1"/>
    </source>
</evidence>
<comment type="caution">
    <text evidence="2">The sequence shown here is derived from an EMBL/GenBank/DDBJ whole genome shotgun (WGS) entry which is preliminary data.</text>
</comment>
<dbReference type="AlphaFoldDB" id="A0AAV1SGA4"/>
<dbReference type="Proteomes" id="UP001314170">
    <property type="component" value="Unassembled WGS sequence"/>
</dbReference>
<evidence type="ECO:0000313" key="3">
    <source>
        <dbReference type="Proteomes" id="UP001314170"/>
    </source>
</evidence>
<name>A0AAV1SGA4_9ROSI</name>